<proteinExistence type="predicted"/>
<dbReference type="eggNOG" id="COG5412">
    <property type="taxonomic scope" value="Bacteria"/>
</dbReference>
<comment type="caution">
    <text evidence="1">The sequence shown here is derived from an EMBL/GenBank/DDBJ whole genome shotgun (WGS) entry which is preliminary data.</text>
</comment>
<sequence length="115" mass="12164">MNITASGNGAEVAENAYGGIYGRGTFLTTFAENSGESAIPHTPNRRNIGLLAKTNEIMGNPLGTGGGITATFAPQITVQGNADTAEISTLLDQKMREFKAMLAEVQNQNRRLSYG</sequence>
<accession>R6ILQ9</accession>
<name>R6ILQ9_9FIRM</name>
<dbReference type="AlphaFoldDB" id="R6ILQ9"/>
<dbReference type="HOGENOM" id="CLU_2106688_0_0_9"/>
<reference evidence="1" key="1">
    <citation type="submission" date="2012-11" db="EMBL/GenBank/DDBJ databases">
        <title>Dependencies among metagenomic species, viruses, plasmids and units of genetic variation.</title>
        <authorList>
            <person name="Nielsen H.B."/>
            <person name="Almeida M."/>
            <person name="Juncker A.S."/>
            <person name="Rasmussen S."/>
            <person name="Li J."/>
            <person name="Sunagawa S."/>
            <person name="Plichta D."/>
            <person name="Gautier L."/>
            <person name="Le Chatelier E."/>
            <person name="Peletier E."/>
            <person name="Bonde I."/>
            <person name="Nielsen T."/>
            <person name="Manichanh C."/>
            <person name="Arumugam M."/>
            <person name="Batto J."/>
            <person name="Santos M.B.Q.D."/>
            <person name="Blom N."/>
            <person name="Borruel N."/>
            <person name="Burgdorf K.S."/>
            <person name="Boumezbeur F."/>
            <person name="Casellas F."/>
            <person name="Dore J."/>
            <person name="Guarner F."/>
            <person name="Hansen T."/>
            <person name="Hildebrand F."/>
            <person name="Kaas R.S."/>
            <person name="Kennedy S."/>
            <person name="Kristiansen K."/>
            <person name="Kultima J.R."/>
            <person name="Leonard P."/>
            <person name="Levenez F."/>
            <person name="Lund O."/>
            <person name="Moumen B."/>
            <person name="Le Paslier D."/>
            <person name="Pons N."/>
            <person name="Pedersen O."/>
            <person name="Prifti E."/>
            <person name="Qin J."/>
            <person name="Raes J."/>
            <person name="Tap J."/>
            <person name="Tims S."/>
            <person name="Ussery D.W."/>
            <person name="Yamada T."/>
            <person name="MetaHit consortium"/>
            <person name="Renault P."/>
            <person name="Sicheritz-Ponten T."/>
            <person name="Bork P."/>
            <person name="Wang J."/>
            <person name="Brunak S."/>
            <person name="Ehrlich S.D."/>
        </authorList>
    </citation>
    <scope>NUCLEOTIDE SEQUENCE [LARGE SCALE GENOMIC DNA]</scope>
</reference>
<protein>
    <submittedName>
        <fullName evidence="1">Tail tape measure protein TIGR01760 family</fullName>
    </submittedName>
</protein>
<organism evidence="1">
    <name type="scientific">Phascolarctobacterium faecium</name>
    <dbReference type="NCBI Taxonomy" id="33025"/>
    <lineage>
        <taxon>Bacteria</taxon>
        <taxon>Bacillati</taxon>
        <taxon>Bacillota</taxon>
        <taxon>Negativicutes</taxon>
        <taxon>Acidaminococcales</taxon>
        <taxon>Acidaminococcaceae</taxon>
        <taxon>Phascolarctobacterium</taxon>
    </lineage>
</organism>
<dbReference type="EMBL" id="CBDS010000086">
    <property type="protein sequence ID" value="CDB46321.1"/>
    <property type="molecule type" value="Genomic_DNA"/>
</dbReference>
<gene>
    <name evidence="1" type="ORF">BN533_01377</name>
</gene>
<evidence type="ECO:0000313" key="1">
    <source>
        <dbReference type="EMBL" id="CDB46321.1"/>
    </source>
</evidence>